<evidence type="ECO:0000313" key="4">
    <source>
        <dbReference type="EMBL" id="MBE7325481.1"/>
    </source>
</evidence>
<dbReference type="InterPro" id="IPR002347">
    <property type="entry name" value="SDR_fam"/>
</dbReference>
<dbReference type="Gene3D" id="3.40.50.720">
    <property type="entry name" value="NAD(P)-binding Rossmann-like Domain"/>
    <property type="match status" value="1"/>
</dbReference>
<dbReference type="PRINTS" id="PR00081">
    <property type="entry name" value="GDHRDH"/>
</dbReference>
<dbReference type="InterPro" id="IPR036291">
    <property type="entry name" value="NAD(P)-bd_dom_sf"/>
</dbReference>
<name>A0ABR9RV60_9ACTN</name>
<dbReference type="PANTHER" id="PTHR24322:SF736">
    <property type="entry name" value="RETINOL DEHYDROGENASE 10"/>
    <property type="match status" value="1"/>
</dbReference>
<evidence type="ECO:0000256" key="2">
    <source>
        <dbReference type="ARBA" id="ARBA00023002"/>
    </source>
</evidence>
<dbReference type="EMBL" id="JADCSA010000012">
    <property type="protein sequence ID" value="MBE7325481.1"/>
    <property type="molecule type" value="Genomic_DNA"/>
</dbReference>
<dbReference type="PROSITE" id="PS00061">
    <property type="entry name" value="ADH_SHORT"/>
    <property type="match status" value="1"/>
</dbReference>
<comment type="similarity">
    <text evidence="1 3">Belongs to the short-chain dehydrogenases/reductases (SDR) family.</text>
</comment>
<dbReference type="Pfam" id="PF00106">
    <property type="entry name" value="adh_short"/>
    <property type="match status" value="1"/>
</dbReference>
<sequence>MKNVSGATVLITGAAKGMGRLFAERAVEEGAGAVVLLDVDADALAETAAALSGRGSRVLSEDVDVRRLPAIRAAAKRIHAEVGPIDVLVNNAGVVRGNDYFWETSPADTKFTLEVNALAPMQMAHVFLPEMIAPGPDGEGRERRLVNIASAAGLTSNPRMAAYAASKWAVVGWSDSVRLELEQAGHHHVKVTTVCPYYVKTGMFDGARSAPLLPLLEPDDVVQQTWSAMLRGQAMLVLPRTVMISEVAKGVLPVGVRDFVADKVLGIYHTMDDFTGRGE</sequence>
<dbReference type="PRINTS" id="PR00080">
    <property type="entry name" value="SDRFAMILY"/>
</dbReference>
<dbReference type="InterPro" id="IPR020904">
    <property type="entry name" value="Sc_DH/Rdtase_CS"/>
</dbReference>
<evidence type="ECO:0000256" key="3">
    <source>
        <dbReference type="RuleBase" id="RU000363"/>
    </source>
</evidence>
<keyword evidence="5" id="KW-1185">Reference proteome</keyword>
<accession>A0ABR9RV60</accession>
<gene>
    <name evidence="4" type="ORF">IEQ44_12550</name>
</gene>
<evidence type="ECO:0000256" key="1">
    <source>
        <dbReference type="ARBA" id="ARBA00006484"/>
    </source>
</evidence>
<evidence type="ECO:0000313" key="5">
    <source>
        <dbReference type="Proteomes" id="UP000756387"/>
    </source>
</evidence>
<dbReference type="Proteomes" id="UP000756387">
    <property type="component" value="Unassembled WGS sequence"/>
</dbReference>
<reference evidence="4 5" key="1">
    <citation type="submission" date="2020-10" db="EMBL/GenBank/DDBJ databases">
        <title>Nocardioides sp. isolated from sludge.</title>
        <authorList>
            <person name="Zhang X."/>
        </authorList>
    </citation>
    <scope>NUCLEOTIDE SEQUENCE [LARGE SCALE GENOMIC DNA]</scope>
    <source>
        <strain evidence="4 5">Y6</strain>
    </source>
</reference>
<keyword evidence="2" id="KW-0560">Oxidoreductase</keyword>
<comment type="caution">
    <text evidence="4">The sequence shown here is derived from an EMBL/GenBank/DDBJ whole genome shotgun (WGS) entry which is preliminary data.</text>
</comment>
<organism evidence="4 5">
    <name type="scientific">Nocardioides malaquae</name>
    <dbReference type="NCBI Taxonomy" id="2773426"/>
    <lineage>
        <taxon>Bacteria</taxon>
        <taxon>Bacillati</taxon>
        <taxon>Actinomycetota</taxon>
        <taxon>Actinomycetes</taxon>
        <taxon>Propionibacteriales</taxon>
        <taxon>Nocardioidaceae</taxon>
        <taxon>Nocardioides</taxon>
    </lineage>
</organism>
<protein>
    <submittedName>
        <fullName evidence="4">SDR family NAD(P)-dependent oxidoreductase</fullName>
    </submittedName>
</protein>
<dbReference type="RefSeq" id="WP_193638802.1">
    <property type="nucleotide sequence ID" value="NZ_JADCSA010000012.1"/>
</dbReference>
<dbReference type="SUPFAM" id="SSF51735">
    <property type="entry name" value="NAD(P)-binding Rossmann-fold domains"/>
    <property type="match status" value="1"/>
</dbReference>
<proteinExistence type="inferred from homology"/>
<dbReference type="PANTHER" id="PTHR24322">
    <property type="entry name" value="PKSB"/>
    <property type="match status" value="1"/>
</dbReference>